<dbReference type="AlphaFoldDB" id="A0A8S4ADH6"/>
<dbReference type="GO" id="GO:0004622">
    <property type="term" value="F:phosphatidylcholine lysophospholipase activity"/>
    <property type="evidence" value="ECO:0007669"/>
    <property type="project" value="TreeGrafter"/>
</dbReference>
<dbReference type="InterPro" id="IPR022742">
    <property type="entry name" value="Hydrolase_4"/>
</dbReference>
<dbReference type="PANTHER" id="PTHR12277">
    <property type="entry name" value="ALPHA/BETA HYDROLASE DOMAIN-CONTAINING PROTEIN"/>
    <property type="match status" value="1"/>
</dbReference>
<feature type="transmembrane region" description="Helical" evidence="1">
    <location>
        <begin position="7"/>
        <end position="29"/>
    </location>
</feature>
<dbReference type="OrthoDB" id="10249433at2759"/>
<dbReference type="GO" id="GO:0005789">
    <property type="term" value="C:endoplasmic reticulum membrane"/>
    <property type="evidence" value="ECO:0007669"/>
    <property type="project" value="TreeGrafter"/>
</dbReference>
<comment type="caution">
    <text evidence="3">The sequence shown here is derived from an EMBL/GenBank/DDBJ whole genome shotgun (WGS) entry which is preliminary data.</text>
</comment>
<dbReference type="GO" id="GO:0052651">
    <property type="term" value="P:monoacylglycerol catabolic process"/>
    <property type="evidence" value="ECO:0007669"/>
    <property type="project" value="TreeGrafter"/>
</dbReference>
<keyword evidence="1" id="KW-0472">Membrane</keyword>
<gene>
    <name evidence="3" type="ORF">MMEN_LOCUS3455</name>
</gene>
<dbReference type="Proteomes" id="UP000677803">
    <property type="component" value="Unassembled WGS sequence"/>
</dbReference>
<protein>
    <submittedName>
        <fullName evidence="3">(Atlantic silverside) hypothetical protein</fullName>
    </submittedName>
</protein>
<name>A0A8S4ADH6_9TELE</name>
<sequence>MADTKRALCYLFTIYASLPVILYLFPWILGHVIFAHLLRVPYFVDLGRPQDVLNHTCNFYLSTEDGVSVGVWHTLPSSQWEASAGKSSEWYHETLGDGSPVIIYLHGNVGTRATNHRVELVKILSAAGNHVLSLDYRGFGDSTGEPSEAGLTNDALYLYHWVKKRNRGLVCLWGHSLGSGVATNTAVKIQEQGSTVDALILEAPFTSIGEVVVNHPLTKMYIFLPGFESLLWNLLERNNIVFTSNKNLEKLTGPLLILHSEDDNIVPHHMGRELYQTSLLAQGKFNTDARVEMISYSANLGFSHNHIYLDPNLSDAIRIFLEKLRHWSPLMSRK</sequence>
<keyword evidence="1" id="KW-1133">Transmembrane helix</keyword>
<dbReference type="InterPro" id="IPR029058">
    <property type="entry name" value="AB_hydrolase_fold"/>
</dbReference>
<feature type="domain" description="Serine aminopeptidase S33" evidence="2">
    <location>
        <begin position="102"/>
        <end position="214"/>
    </location>
</feature>
<evidence type="ECO:0000256" key="1">
    <source>
        <dbReference type="SAM" id="Phobius"/>
    </source>
</evidence>
<accession>A0A8S4ADH6</accession>
<dbReference type="Pfam" id="PF12146">
    <property type="entry name" value="Hydrolase_4"/>
    <property type="match status" value="1"/>
</dbReference>
<dbReference type="PANTHER" id="PTHR12277:SF69">
    <property type="entry name" value="PROTEIN ABHD12B"/>
    <property type="match status" value="1"/>
</dbReference>
<organism evidence="3 4">
    <name type="scientific">Menidia menidia</name>
    <name type="common">Atlantic silverside</name>
    <dbReference type="NCBI Taxonomy" id="238744"/>
    <lineage>
        <taxon>Eukaryota</taxon>
        <taxon>Metazoa</taxon>
        <taxon>Chordata</taxon>
        <taxon>Craniata</taxon>
        <taxon>Vertebrata</taxon>
        <taxon>Euteleostomi</taxon>
        <taxon>Actinopterygii</taxon>
        <taxon>Neopterygii</taxon>
        <taxon>Teleostei</taxon>
        <taxon>Neoteleostei</taxon>
        <taxon>Acanthomorphata</taxon>
        <taxon>Ovalentaria</taxon>
        <taxon>Atherinomorphae</taxon>
        <taxon>Atheriniformes</taxon>
        <taxon>Atherinopsidae</taxon>
        <taxon>Menidiinae</taxon>
        <taxon>Menidia</taxon>
    </lineage>
</organism>
<evidence type="ECO:0000313" key="3">
    <source>
        <dbReference type="EMBL" id="CAG5866749.1"/>
    </source>
</evidence>
<reference evidence="3" key="1">
    <citation type="submission" date="2021-05" db="EMBL/GenBank/DDBJ databases">
        <authorList>
            <person name="Tigano A."/>
        </authorList>
    </citation>
    <scope>NUCLEOTIDE SEQUENCE</scope>
</reference>
<keyword evidence="4" id="KW-1185">Reference proteome</keyword>
<dbReference type="Gene3D" id="3.40.50.1820">
    <property type="entry name" value="alpha/beta hydrolase"/>
    <property type="match status" value="1"/>
</dbReference>
<dbReference type="EMBL" id="CAJRST010002224">
    <property type="protein sequence ID" value="CAG5866749.1"/>
    <property type="molecule type" value="Genomic_DNA"/>
</dbReference>
<keyword evidence="1" id="KW-0812">Transmembrane</keyword>
<dbReference type="SUPFAM" id="SSF53474">
    <property type="entry name" value="alpha/beta-Hydrolases"/>
    <property type="match status" value="1"/>
</dbReference>
<evidence type="ECO:0000259" key="2">
    <source>
        <dbReference type="Pfam" id="PF12146"/>
    </source>
</evidence>
<dbReference type="GO" id="GO:0006660">
    <property type="term" value="P:phosphatidylserine catabolic process"/>
    <property type="evidence" value="ECO:0007669"/>
    <property type="project" value="TreeGrafter"/>
</dbReference>
<dbReference type="GO" id="GO:0047372">
    <property type="term" value="F:monoacylglycerol lipase activity"/>
    <property type="evidence" value="ECO:0007669"/>
    <property type="project" value="TreeGrafter"/>
</dbReference>
<evidence type="ECO:0000313" key="4">
    <source>
        <dbReference type="Proteomes" id="UP000677803"/>
    </source>
</evidence>
<proteinExistence type="predicted"/>